<feature type="transmembrane region" description="Helical" evidence="1">
    <location>
        <begin position="320"/>
        <end position="345"/>
    </location>
</feature>
<reference evidence="2" key="1">
    <citation type="journal article" date="2014" name="Nat. Commun.">
        <title>Multiple recent horizontal transfers of a large genomic region in cheese making fungi.</title>
        <authorList>
            <person name="Cheeseman K."/>
            <person name="Ropars J."/>
            <person name="Renault P."/>
            <person name="Dupont J."/>
            <person name="Gouzy J."/>
            <person name="Branca A."/>
            <person name="Abraham A.L."/>
            <person name="Ceppi M."/>
            <person name="Conseiller E."/>
            <person name="Debuchy R."/>
            <person name="Malagnac F."/>
            <person name="Goarin A."/>
            <person name="Silar P."/>
            <person name="Lacoste S."/>
            <person name="Sallet E."/>
            <person name="Bensimon A."/>
            <person name="Giraud T."/>
            <person name="Brygoo Y."/>
        </authorList>
    </citation>
    <scope>NUCLEOTIDE SEQUENCE [LARGE SCALE GENOMIC DNA]</scope>
    <source>
        <strain evidence="2">FM164</strain>
    </source>
</reference>
<gene>
    <name evidence="2" type="ORF">PROQFM164_S02g003128</name>
</gene>
<proteinExistence type="predicted"/>
<organism evidence="2 3">
    <name type="scientific">Penicillium roqueforti (strain FM164)</name>
    <dbReference type="NCBI Taxonomy" id="1365484"/>
    <lineage>
        <taxon>Eukaryota</taxon>
        <taxon>Fungi</taxon>
        <taxon>Dikarya</taxon>
        <taxon>Ascomycota</taxon>
        <taxon>Pezizomycotina</taxon>
        <taxon>Eurotiomycetes</taxon>
        <taxon>Eurotiomycetidae</taxon>
        <taxon>Eurotiales</taxon>
        <taxon>Aspergillaceae</taxon>
        <taxon>Penicillium</taxon>
    </lineage>
</organism>
<dbReference type="AlphaFoldDB" id="W6QTW1"/>
<evidence type="ECO:0000313" key="2">
    <source>
        <dbReference type="EMBL" id="CDM32977.1"/>
    </source>
</evidence>
<dbReference type="STRING" id="1365484.W6QTW1"/>
<dbReference type="OrthoDB" id="3254104at2759"/>
<sequence>MIYLENRVRPNGTHLIALFQAAIQYILEDISYPFDFVEATRKDRPVSLYAELHLAYYLEIGHRANLLLSGLAATILSALFIDHYVPEMLEASKSYRRGSVISRSHILFRRKWRSRLDNSIKSNSYCLDVPLGNIPYTIDTVEVIEDYRDIIILYISSGRIARDMLLGRSYLHCLFTNLIKRNESFLKDQRLPSILQPAQLTIANMVTQSPSYPDTQVVGSTYEPFESSYMRMIIEVDGISYLADNEAGEWILNTIQNPPLLAMVCVLFVSGLAIMSWLFWEYWGNYIWLTNRIFVPILLNALAGFLTTIISLYTAHDGDWSIMVLLTVITSGLSVACSLILLYIYKFGKLERLKQEHNLMFRNYEHPLHV</sequence>
<feature type="transmembrane region" description="Helical" evidence="1">
    <location>
        <begin position="260"/>
        <end position="280"/>
    </location>
</feature>
<keyword evidence="1" id="KW-0472">Membrane</keyword>
<protein>
    <submittedName>
        <fullName evidence="2">Genomic scaffold, ProqFM164S02</fullName>
    </submittedName>
</protein>
<evidence type="ECO:0000256" key="1">
    <source>
        <dbReference type="SAM" id="Phobius"/>
    </source>
</evidence>
<evidence type="ECO:0000313" key="3">
    <source>
        <dbReference type="Proteomes" id="UP000030686"/>
    </source>
</evidence>
<keyword evidence="1" id="KW-1133">Transmembrane helix</keyword>
<name>W6QTW1_PENRF</name>
<keyword evidence="1" id="KW-0812">Transmembrane</keyword>
<dbReference type="Proteomes" id="UP000030686">
    <property type="component" value="Unassembled WGS sequence"/>
</dbReference>
<accession>W6QTW1</accession>
<dbReference type="EMBL" id="HG792016">
    <property type="protein sequence ID" value="CDM32977.1"/>
    <property type="molecule type" value="Genomic_DNA"/>
</dbReference>
<feature type="transmembrane region" description="Helical" evidence="1">
    <location>
        <begin position="292"/>
        <end position="314"/>
    </location>
</feature>
<keyword evidence="3" id="KW-1185">Reference proteome</keyword>